<dbReference type="CDD" id="cd07324">
    <property type="entry name" value="M48C_Oma1-like"/>
    <property type="match status" value="1"/>
</dbReference>
<dbReference type="Gene3D" id="3.30.2010.10">
    <property type="entry name" value="Metalloproteases ('zincins'), catalytic domain"/>
    <property type="match status" value="1"/>
</dbReference>
<evidence type="ECO:0000256" key="6">
    <source>
        <dbReference type="ARBA" id="ARBA00023049"/>
    </source>
</evidence>
<evidence type="ECO:0000256" key="1">
    <source>
        <dbReference type="ARBA" id="ARBA00001947"/>
    </source>
</evidence>
<dbReference type="GO" id="GO:0016020">
    <property type="term" value="C:membrane"/>
    <property type="evidence" value="ECO:0007669"/>
    <property type="project" value="TreeGrafter"/>
</dbReference>
<reference evidence="8 9" key="1">
    <citation type="submission" date="2019-07" db="EMBL/GenBank/DDBJ databases">
        <title>Aquicoccus porphyridii gen. nov., sp. nov., isolated from a small marine red alga, Porphyridium marinum.</title>
        <authorList>
            <person name="Liu L."/>
        </authorList>
    </citation>
    <scope>NUCLEOTIDE SEQUENCE [LARGE SCALE GENOMIC DNA]</scope>
    <source>
        <strain evidence="8 9">L1 8-17</strain>
    </source>
</reference>
<dbReference type="InterPro" id="IPR051156">
    <property type="entry name" value="Mito/Outer_Membr_Metalloprot"/>
</dbReference>
<keyword evidence="2 8" id="KW-0645">Protease</keyword>
<proteinExistence type="predicted"/>
<dbReference type="Gene3D" id="1.25.40.10">
    <property type="entry name" value="Tetratricopeptide repeat domain"/>
    <property type="match status" value="1"/>
</dbReference>
<dbReference type="GO" id="GO:0046872">
    <property type="term" value="F:metal ion binding"/>
    <property type="evidence" value="ECO:0007669"/>
    <property type="project" value="UniProtKB-KW"/>
</dbReference>
<dbReference type="PANTHER" id="PTHR22726">
    <property type="entry name" value="METALLOENDOPEPTIDASE OMA1"/>
    <property type="match status" value="1"/>
</dbReference>
<name>A0A5A9ZT42_9RHOB</name>
<keyword evidence="6 8" id="KW-0482">Metalloprotease</keyword>
<keyword evidence="9" id="KW-1185">Reference proteome</keyword>
<evidence type="ECO:0000313" key="9">
    <source>
        <dbReference type="Proteomes" id="UP000325291"/>
    </source>
</evidence>
<evidence type="ECO:0000256" key="4">
    <source>
        <dbReference type="ARBA" id="ARBA00022801"/>
    </source>
</evidence>
<keyword evidence="5" id="KW-0862">Zinc</keyword>
<feature type="domain" description="Peptidase M48" evidence="7">
    <location>
        <begin position="54"/>
        <end position="239"/>
    </location>
</feature>
<sequence length="460" mass="49657">MNFFLTVLDRFSQGEEPASMHRLLAICLTGALFLASVLPASAVTLLRDPDIEHALNQLAKPVLTAAGLSPARVRILVVQDRNMNAFVIDNNHIFIHSGMIMRLDDAAELQAVIAHEAAHLAHGHIARRMLNARVAKNVAGIGMALAAAAAASGSSEAATALGVGISSSASRVFMGHTRAEESSADQSAIRYMARAGVNPNGLVRVIEIFAGQELISAARQDPYARTHPMSRDRLRHANALADTYTKTNASDPKFDYWFSRAKGKLTAFLRSPKWTRSRAGDSAAPDIELMRRAISHHRDSNTAKAVAAMQKLLAAHPRDPFYHELYGQILMESRSTRAALTAYRNAVNLAPRDALILGSYGHALLAAGDSANALKTLEKSRASDGNNARVMRDLGQAYAKSGQMGMASLVTSERYALQGRMEDAGIHAKRASDLLPRGSTGWQRAQDVLLAAEAASKKRR</sequence>
<dbReference type="InterPro" id="IPR001915">
    <property type="entry name" value="Peptidase_M48"/>
</dbReference>
<evidence type="ECO:0000313" key="8">
    <source>
        <dbReference type="EMBL" id="KAA0920152.1"/>
    </source>
</evidence>
<keyword evidence="3" id="KW-0479">Metal-binding</keyword>
<keyword evidence="4" id="KW-0378">Hydrolase</keyword>
<dbReference type="SUPFAM" id="SSF48452">
    <property type="entry name" value="TPR-like"/>
    <property type="match status" value="1"/>
</dbReference>
<dbReference type="InterPro" id="IPR011990">
    <property type="entry name" value="TPR-like_helical_dom_sf"/>
</dbReference>
<accession>A0A5A9ZT42</accession>
<evidence type="ECO:0000259" key="7">
    <source>
        <dbReference type="Pfam" id="PF01435"/>
    </source>
</evidence>
<dbReference type="Pfam" id="PF01435">
    <property type="entry name" value="Peptidase_M48"/>
    <property type="match status" value="1"/>
</dbReference>
<dbReference type="GO" id="GO:0004222">
    <property type="term" value="F:metalloendopeptidase activity"/>
    <property type="evidence" value="ECO:0007669"/>
    <property type="project" value="InterPro"/>
</dbReference>
<dbReference type="PANTHER" id="PTHR22726:SF1">
    <property type="entry name" value="METALLOENDOPEPTIDASE OMA1, MITOCHONDRIAL"/>
    <property type="match status" value="1"/>
</dbReference>
<organism evidence="8 9">
    <name type="scientific">Aquicoccus porphyridii</name>
    <dbReference type="NCBI Taxonomy" id="1852029"/>
    <lineage>
        <taxon>Bacteria</taxon>
        <taxon>Pseudomonadati</taxon>
        <taxon>Pseudomonadota</taxon>
        <taxon>Alphaproteobacteria</taxon>
        <taxon>Rhodobacterales</taxon>
        <taxon>Paracoccaceae</taxon>
        <taxon>Aquicoccus</taxon>
    </lineage>
</organism>
<comment type="cofactor">
    <cofactor evidence="1">
        <name>Zn(2+)</name>
        <dbReference type="ChEBI" id="CHEBI:29105"/>
    </cofactor>
</comment>
<gene>
    <name evidence="8" type="ORF">FLO80_03250</name>
</gene>
<dbReference type="GO" id="GO:0051603">
    <property type="term" value="P:proteolysis involved in protein catabolic process"/>
    <property type="evidence" value="ECO:0007669"/>
    <property type="project" value="TreeGrafter"/>
</dbReference>
<evidence type="ECO:0000256" key="5">
    <source>
        <dbReference type="ARBA" id="ARBA00022833"/>
    </source>
</evidence>
<evidence type="ECO:0000256" key="2">
    <source>
        <dbReference type="ARBA" id="ARBA00022670"/>
    </source>
</evidence>
<dbReference type="Proteomes" id="UP000325291">
    <property type="component" value="Unassembled WGS sequence"/>
</dbReference>
<comment type="caution">
    <text evidence="8">The sequence shown here is derived from an EMBL/GenBank/DDBJ whole genome shotgun (WGS) entry which is preliminary data.</text>
</comment>
<evidence type="ECO:0000256" key="3">
    <source>
        <dbReference type="ARBA" id="ARBA00022723"/>
    </source>
</evidence>
<dbReference type="EMBL" id="VINQ01000002">
    <property type="protein sequence ID" value="KAA0920152.1"/>
    <property type="molecule type" value="Genomic_DNA"/>
</dbReference>
<dbReference type="AlphaFoldDB" id="A0A5A9ZT42"/>
<protein>
    <submittedName>
        <fullName evidence="8">M48 family metalloprotease</fullName>
    </submittedName>
</protein>